<dbReference type="EMBL" id="MG599877">
    <property type="protein sequence ID" value="AVM87598.1"/>
    <property type="molecule type" value="Genomic_RNA"/>
</dbReference>
<reference evidence="5" key="1">
    <citation type="journal article" date="2018" name="Nature">
        <title>The evolutionary history of vertebrate RNA viruses.</title>
        <authorList>
            <person name="Shi M."/>
            <person name="Lin X.D."/>
            <person name="Chen X."/>
            <person name="Tian J.H."/>
            <person name="Chen L.J."/>
            <person name="Li K."/>
            <person name="Wang W."/>
            <person name="Eden J.S."/>
            <person name="Shen J.J."/>
            <person name="Liu L."/>
            <person name="Holmes E.C."/>
            <person name="Zhang Y.Z."/>
        </authorList>
    </citation>
    <scope>NUCLEOTIDE SEQUENCE</scope>
    <source>
        <strain evidence="5">XLXMS83193</strain>
    </source>
</reference>
<dbReference type="Pfam" id="PF00680">
    <property type="entry name" value="RdRP_1"/>
    <property type="match status" value="1"/>
</dbReference>
<evidence type="ECO:0000259" key="4">
    <source>
        <dbReference type="PROSITE" id="PS50507"/>
    </source>
</evidence>
<dbReference type="InterPro" id="IPR007094">
    <property type="entry name" value="RNA-dir_pol_PSvirus"/>
</dbReference>
<feature type="domain" description="RdRp catalytic" evidence="4">
    <location>
        <begin position="476"/>
        <end position="609"/>
    </location>
</feature>
<keyword evidence="2" id="KW-0548">Nucleotidyltransferase</keyword>
<dbReference type="GO" id="GO:0003723">
    <property type="term" value="F:RNA binding"/>
    <property type="evidence" value="ECO:0007669"/>
    <property type="project" value="InterPro"/>
</dbReference>
<keyword evidence="1" id="KW-0808">Transferase</keyword>
<protein>
    <submittedName>
        <fullName evidence="5">RNA-dependent RNA polymerase</fullName>
    </submittedName>
</protein>
<dbReference type="SUPFAM" id="SSF56672">
    <property type="entry name" value="DNA/RNA polymerases"/>
    <property type="match status" value="1"/>
</dbReference>
<dbReference type="GO" id="GO:0006351">
    <property type="term" value="P:DNA-templated transcription"/>
    <property type="evidence" value="ECO:0007669"/>
    <property type="project" value="InterPro"/>
</dbReference>
<proteinExistence type="predicted"/>
<dbReference type="InterPro" id="IPR001205">
    <property type="entry name" value="RNA-dir_pol_C"/>
</dbReference>
<dbReference type="InterPro" id="IPR043128">
    <property type="entry name" value="Rev_trsase/Diguanyl_cyclase"/>
</dbReference>
<evidence type="ECO:0000313" key="5">
    <source>
        <dbReference type="EMBL" id="AVM87598.1"/>
    </source>
</evidence>
<evidence type="ECO:0000256" key="1">
    <source>
        <dbReference type="ARBA" id="ARBA00022679"/>
    </source>
</evidence>
<dbReference type="PROSITE" id="PS50507">
    <property type="entry name" value="RDRP_SSRNA_POS"/>
    <property type="match status" value="1"/>
</dbReference>
<dbReference type="InterPro" id="IPR043502">
    <property type="entry name" value="DNA/RNA_pol_sf"/>
</dbReference>
<organism evidence="5">
    <name type="scientific">Wenling gobies fish astro-like virus</name>
    <dbReference type="NCBI Taxonomy" id="2116116"/>
    <lineage>
        <taxon>Viruses</taxon>
        <taxon>Riboviria</taxon>
    </lineage>
</organism>
<keyword evidence="5" id="KW-0696">RNA-directed RNA polymerase</keyword>
<name>A0A2P1GNT3_9VIRU</name>
<dbReference type="GO" id="GO:0003968">
    <property type="term" value="F:RNA-directed RNA polymerase activity"/>
    <property type="evidence" value="ECO:0007669"/>
    <property type="project" value="UniProtKB-KW"/>
</dbReference>
<accession>A0A2P1GNT3</accession>
<evidence type="ECO:0000256" key="2">
    <source>
        <dbReference type="ARBA" id="ARBA00022695"/>
    </source>
</evidence>
<dbReference type="Gene3D" id="3.30.70.270">
    <property type="match status" value="1"/>
</dbReference>
<sequence length="793" mass="90473">MQHSNAQCRDKKSGYQTQKILSRAAQMSIAAGFLGSPAEPGKKHVLKDVAFGGLLRLTGTGGMFTDWFYHRHIKHLGVPLKYYLLADPRDTPQFLAWVKHNNLDHEVVKDPKDIPVSVIRISPDILYADVDPLNLGLDRAVEKQHFEQFVKTKFTAHTQSDWLKTVYDSTVHDSLITLLLHVDEDLTVELQPGPGYGFLELRPRDTRGLGELTSQCYLEGAYAGDWVRNGKGAVVYNRTMTHSPNKLVPHVGRIPPRAKEVIKKMIPSDFDMPPIDPEAFSFFKGEGALTDYHNAPRCLQNEYESLLKFCPDQGGPPTSAVTIDDLEHVQFAYNAVKLDWLFKSNTLKVRDYEYVKGLRNWRTSAGYPYNKTVTTCGEAIAVFTKHIQEHIHSGTSQWTPTIYTVFGKDEILPSRKGNDIRTIVAPCLAHQLMGQYLTLEMSHKVSENYKTSHCQIGRTRYRGDVNATAERLSKFPFITEYDFKKYDRSVQAFLLDLFFIYIWDVLDTDDEKHFYQLANMFENTIYSHMALRNGDVYRKHYGVPSGFTLTSYANSWIHTWLIYFMYSKLNPSKAPRDDKFLEAAHRDFDFVCYGDDGLMGHVPLQWFTADARAQLLRETFNMYLPPESTQTQPRFYASLNDNGTVSGLSFLGDVIAPTDRGFVPIYDPQKAIATVVYGTYDRKFTDTDKLLIAFTHVVECFFHPGNRILYEWLKKWASKKITRLSGNYTEVVKLGAIDMPMSGFIKLIRETVEGDNGDFAQTKNLIWLTYYAPIDTYGSIPIVSYAPIRGPDT</sequence>
<keyword evidence="3" id="KW-0693">Viral RNA replication</keyword>
<evidence type="ECO:0000256" key="3">
    <source>
        <dbReference type="ARBA" id="ARBA00022953"/>
    </source>
</evidence>
<dbReference type="GO" id="GO:0039694">
    <property type="term" value="P:viral RNA genome replication"/>
    <property type="evidence" value="ECO:0007669"/>
    <property type="project" value="InterPro"/>
</dbReference>